<protein>
    <recommendedName>
        <fullName evidence="3">Endonuclease/exonuclease/phosphatase domain-containing protein</fullName>
    </recommendedName>
</protein>
<dbReference type="GO" id="GO:0031012">
    <property type="term" value="C:extracellular matrix"/>
    <property type="evidence" value="ECO:0007669"/>
    <property type="project" value="TreeGrafter"/>
</dbReference>
<accession>A0A922MLP4</accession>
<sequence>MEARQISEGIQTELSKQPRIDTALAKSLCKTSKSQNTCNETCGTQDNQDINSEDVIQNSGWTEVNRREKQKYKQPTGIMRGTASPGATQLEASERWRLLTSSADFFAITETGLNSSIHDGELIPDGYAVLRCDRADGRKHGGVMLVSRLYCGFEMQSLSIPGNTNLDNHLFEMVCATIHRNNKFICLCIVAYIPPNACESEYMLMFHLMEQLCIKYEKTVLVADLNMYSANQNVQCYYEYFITYCGFRQCNNICNCNNRTLDVVLTTFSSEDLQVAEASESLSCIDPQHPPLYVALTNARECIARSQHAARPSPATLYPRWNFAKADFYSLYIAMSQTDWNAVYEAGSVNEAYVVFYDLFYKALDESTPRKKPKVSGSRYQYPEWYTAELIGDIKQKAFWHKSYKSSGSTNDYQKFSHFRSLVKRNISICYSNYQSRIESQFTKEPRSFWSFIGSKRSKRSKTRIVKMDCP</sequence>
<evidence type="ECO:0000313" key="1">
    <source>
        <dbReference type="EMBL" id="KAH9638649.1"/>
    </source>
</evidence>
<dbReference type="AlphaFoldDB" id="A0A922MLP4"/>
<organism evidence="1 2">
    <name type="scientific">Spodoptera exigua</name>
    <name type="common">Beet armyworm</name>
    <name type="synonym">Noctua fulgens</name>
    <dbReference type="NCBI Taxonomy" id="7107"/>
    <lineage>
        <taxon>Eukaryota</taxon>
        <taxon>Metazoa</taxon>
        <taxon>Ecdysozoa</taxon>
        <taxon>Arthropoda</taxon>
        <taxon>Hexapoda</taxon>
        <taxon>Insecta</taxon>
        <taxon>Pterygota</taxon>
        <taxon>Neoptera</taxon>
        <taxon>Endopterygota</taxon>
        <taxon>Lepidoptera</taxon>
        <taxon>Glossata</taxon>
        <taxon>Ditrysia</taxon>
        <taxon>Noctuoidea</taxon>
        <taxon>Noctuidae</taxon>
        <taxon>Amphipyrinae</taxon>
        <taxon>Spodoptera</taxon>
    </lineage>
</organism>
<evidence type="ECO:0008006" key="3">
    <source>
        <dbReference type="Google" id="ProtNLM"/>
    </source>
</evidence>
<dbReference type="PANTHER" id="PTHR33395:SF22">
    <property type="entry name" value="REVERSE TRANSCRIPTASE DOMAIN-CONTAINING PROTEIN"/>
    <property type="match status" value="1"/>
</dbReference>
<evidence type="ECO:0000313" key="2">
    <source>
        <dbReference type="Proteomes" id="UP000814243"/>
    </source>
</evidence>
<dbReference type="GO" id="GO:0007508">
    <property type="term" value="P:larval heart development"/>
    <property type="evidence" value="ECO:0007669"/>
    <property type="project" value="TreeGrafter"/>
</dbReference>
<dbReference type="PANTHER" id="PTHR33395">
    <property type="entry name" value="TRANSCRIPTASE, PUTATIVE-RELATED-RELATED"/>
    <property type="match status" value="1"/>
</dbReference>
<gene>
    <name evidence="1" type="ORF">HF086_007783</name>
</gene>
<dbReference type="EMBL" id="JACEFF010000379">
    <property type="protein sequence ID" value="KAH9638649.1"/>
    <property type="molecule type" value="Genomic_DNA"/>
</dbReference>
<dbReference type="Proteomes" id="UP000814243">
    <property type="component" value="Unassembled WGS sequence"/>
</dbReference>
<reference evidence="1" key="1">
    <citation type="journal article" date="2021" name="G3 (Bethesda)">
        <title>Genome and transcriptome analysis of the beet armyworm Spodoptera exigua reveals targets for pest control. .</title>
        <authorList>
            <person name="Simon S."/>
            <person name="Breeschoten T."/>
            <person name="Jansen H.J."/>
            <person name="Dirks R.P."/>
            <person name="Schranz M.E."/>
            <person name="Ros V.I.D."/>
        </authorList>
    </citation>
    <scope>NUCLEOTIDE SEQUENCE</scope>
    <source>
        <strain evidence="1">TB_SE_WUR_2020</strain>
    </source>
</reference>
<proteinExistence type="predicted"/>
<dbReference type="GO" id="GO:0061343">
    <property type="term" value="P:cell adhesion involved in heart morphogenesis"/>
    <property type="evidence" value="ECO:0007669"/>
    <property type="project" value="TreeGrafter"/>
</dbReference>
<comment type="caution">
    <text evidence="1">The sequence shown here is derived from an EMBL/GenBank/DDBJ whole genome shotgun (WGS) entry which is preliminary data.</text>
</comment>
<name>A0A922MLP4_SPOEX</name>